<keyword evidence="7 11" id="KW-0809">Transit peptide</keyword>
<dbReference type="Pfam" id="PF04800">
    <property type="entry name" value="NDUS4"/>
    <property type="match status" value="1"/>
</dbReference>
<dbReference type="InterPro" id="IPR038532">
    <property type="entry name" value="NDUFS4-like_sf"/>
</dbReference>
<evidence type="ECO:0000313" key="13">
    <source>
        <dbReference type="EMBL" id="KAK8761505.1"/>
    </source>
</evidence>
<dbReference type="GO" id="GO:0005743">
    <property type="term" value="C:mitochondrial inner membrane"/>
    <property type="evidence" value="ECO:0007669"/>
    <property type="project" value="UniProtKB-SubCell"/>
</dbReference>
<evidence type="ECO:0000256" key="9">
    <source>
        <dbReference type="ARBA" id="ARBA00023128"/>
    </source>
</evidence>
<name>A0AAQ4DGB5_AMBAM</name>
<reference evidence="13 14" key="1">
    <citation type="journal article" date="2023" name="Arcadia Sci">
        <title>De novo assembly of a long-read Amblyomma americanum tick genome.</title>
        <authorList>
            <person name="Chou S."/>
            <person name="Poskanzer K.E."/>
            <person name="Rollins M."/>
            <person name="Thuy-Boun P.S."/>
        </authorList>
    </citation>
    <scope>NUCLEOTIDE SEQUENCE [LARGE SCALE GENOMIC DNA]</scope>
    <source>
        <strain evidence="13">F_SG_1</strain>
        <tissue evidence="13">Salivary glands</tissue>
    </source>
</reference>
<dbReference type="PANTHER" id="PTHR12219">
    <property type="entry name" value="NADH-UBIQUINONE OXIDOREDUCTASE"/>
    <property type="match status" value="1"/>
</dbReference>
<evidence type="ECO:0000256" key="7">
    <source>
        <dbReference type="ARBA" id="ARBA00022946"/>
    </source>
</evidence>
<dbReference type="PANTHER" id="PTHR12219:SF8">
    <property type="entry name" value="NADH DEHYDROGENASE [UBIQUINONE] IRON-SULFUR PROTEIN 4, MITOCHONDRIAL"/>
    <property type="match status" value="1"/>
</dbReference>
<dbReference type="EMBL" id="JARKHS020031079">
    <property type="protein sequence ID" value="KAK8761505.1"/>
    <property type="molecule type" value="Genomic_DNA"/>
</dbReference>
<keyword evidence="6 11" id="KW-0999">Mitochondrion inner membrane</keyword>
<evidence type="ECO:0000256" key="1">
    <source>
        <dbReference type="ARBA" id="ARBA00003195"/>
    </source>
</evidence>
<evidence type="ECO:0000256" key="6">
    <source>
        <dbReference type="ARBA" id="ARBA00022792"/>
    </source>
</evidence>
<keyword evidence="9 11" id="KW-0496">Mitochondrion</keyword>
<dbReference type="FunFam" id="3.30.160.190:FF:000001">
    <property type="entry name" value="NADH-ubiquinone oxidoreductase 21 kDa subunit mitochondrial"/>
    <property type="match status" value="1"/>
</dbReference>
<comment type="subcellular location">
    <subcellularLocation>
        <location evidence="11">Mitochondrion inner membrane</location>
        <topology evidence="11">Peripheral membrane protein</topology>
        <orientation evidence="11">Matrix side</orientation>
    </subcellularLocation>
</comment>
<evidence type="ECO:0000256" key="10">
    <source>
        <dbReference type="ARBA" id="ARBA00023136"/>
    </source>
</evidence>
<evidence type="ECO:0000256" key="12">
    <source>
        <dbReference type="SAM" id="MobiDB-lite"/>
    </source>
</evidence>
<keyword evidence="8 11" id="KW-0249">Electron transport</keyword>
<protein>
    <recommendedName>
        <fullName evidence="3 11">NADH dehydrogenase [ubiquinone] iron-sulfur protein 4, mitochondrial</fullName>
    </recommendedName>
</protein>
<sequence length="226" mass="25378">MTVLLAGKHLKVIQLSVMTLPSSGIVDQIIKIKSLRCKCLASSSGLKLQIPSPSRGCSLLRPLGSRLASSDSTHVTDYVPEDADVALKDPVELQKEKQIAESVITVDTPMDISCLTGVPEEHIKTRRVRIFIPARNAMQSGTHNTHNWKMEFDIRERWENPLMGWCSTGDPLSNMNLDFTSKEAAMAFCEKNGWDYYVDEPAPKRPPRKSYGDNFSWNKRTRVSTK</sequence>
<evidence type="ECO:0000256" key="8">
    <source>
        <dbReference type="ARBA" id="ARBA00022982"/>
    </source>
</evidence>
<comment type="similarity">
    <text evidence="2 11">Belongs to the complex I NDUFS4 subunit family.</text>
</comment>
<dbReference type="AlphaFoldDB" id="A0AAQ4DGB5"/>
<feature type="region of interest" description="Disordered" evidence="12">
    <location>
        <begin position="201"/>
        <end position="226"/>
    </location>
</feature>
<keyword evidence="10 11" id="KW-0472">Membrane</keyword>
<comment type="function">
    <text evidence="1 11">Accessory subunit of the mitochondrial membrane respiratory chain NADH dehydrogenase (Complex I), that is believed not to be involved in catalysis. Complex I functions in the transfer of electrons from NADH to the respiratory chain. The immediate electron acceptor for the enzyme is believed to be ubiquinone.</text>
</comment>
<evidence type="ECO:0000256" key="5">
    <source>
        <dbReference type="ARBA" id="ARBA00022660"/>
    </source>
</evidence>
<organism evidence="13 14">
    <name type="scientific">Amblyomma americanum</name>
    <name type="common">Lone star tick</name>
    <dbReference type="NCBI Taxonomy" id="6943"/>
    <lineage>
        <taxon>Eukaryota</taxon>
        <taxon>Metazoa</taxon>
        <taxon>Ecdysozoa</taxon>
        <taxon>Arthropoda</taxon>
        <taxon>Chelicerata</taxon>
        <taxon>Arachnida</taxon>
        <taxon>Acari</taxon>
        <taxon>Parasitiformes</taxon>
        <taxon>Ixodida</taxon>
        <taxon>Ixodoidea</taxon>
        <taxon>Ixodidae</taxon>
        <taxon>Amblyomminae</taxon>
        <taxon>Amblyomma</taxon>
    </lineage>
</organism>
<proteinExistence type="inferred from homology"/>
<keyword evidence="4 11" id="KW-0813">Transport</keyword>
<evidence type="ECO:0000256" key="3">
    <source>
        <dbReference type="ARBA" id="ARBA00015796"/>
    </source>
</evidence>
<dbReference type="InterPro" id="IPR006885">
    <property type="entry name" value="NADH_UbQ_FeS_4_mit-like"/>
</dbReference>
<gene>
    <name evidence="13" type="ORF">V5799_027226</name>
</gene>
<dbReference type="GO" id="GO:0022900">
    <property type="term" value="P:electron transport chain"/>
    <property type="evidence" value="ECO:0007669"/>
    <property type="project" value="InterPro"/>
</dbReference>
<accession>A0AAQ4DGB5</accession>
<evidence type="ECO:0000256" key="11">
    <source>
        <dbReference type="RuleBase" id="RU367010"/>
    </source>
</evidence>
<evidence type="ECO:0000256" key="4">
    <source>
        <dbReference type="ARBA" id="ARBA00022448"/>
    </source>
</evidence>
<comment type="caution">
    <text evidence="13">The sequence shown here is derived from an EMBL/GenBank/DDBJ whole genome shotgun (WGS) entry which is preliminary data.</text>
</comment>
<keyword evidence="14" id="KW-1185">Reference proteome</keyword>
<evidence type="ECO:0000313" key="14">
    <source>
        <dbReference type="Proteomes" id="UP001321473"/>
    </source>
</evidence>
<evidence type="ECO:0000256" key="2">
    <source>
        <dbReference type="ARBA" id="ARBA00005882"/>
    </source>
</evidence>
<dbReference type="Proteomes" id="UP001321473">
    <property type="component" value="Unassembled WGS sequence"/>
</dbReference>
<keyword evidence="5 11" id="KW-0679">Respiratory chain</keyword>
<dbReference type="Gene3D" id="3.30.160.190">
    <property type="entry name" value="atu1810 like domain"/>
    <property type="match status" value="1"/>
</dbReference>